<comment type="caution">
    <text evidence="4">The sequence shown here is derived from an EMBL/GenBank/DDBJ whole genome shotgun (WGS) entry which is preliminary data.</text>
</comment>
<feature type="domain" description="TUG ubiquitin-like" evidence="3">
    <location>
        <begin position="20"/>
        <end position="89"/>
    </location>
</feature>
<dbReference type="Proteomes" id="UP000241890">
    <property type="component" value="Unassembled WGS sequence"/>
</dbReference>
<dbReference type="SUPFAM" id="SSF143503">
    <property type="entry name" value="PUG domain-like"/>
    <property type="match status" value="1"/>
</dbReference>
<gene>
    <name evidence="4" type="ORF">FCC1311_102682</name>
</gene>
<proteinExistence type="predicted"/>
<dbReference type="GO" id="GO:0012506">
    <property type="term" value="C:vesicle membrane"/>
    <property type="evidence" value="ECO:0007669"/>
    <property type="project" value="TreeGrafter"/>
</dbReference>
<dbReference type="PANTHER" id="PTHR46467:SF1">
    <property type="entry name" value="TETHER CONTAINING UBX DOMAIN FOR GLUT4"/>
    <property type="match status" value="1"/>
</dbReference>
<dbReference type="Pfam" id="PF11470">
    <property type="entry name" value="TUG-UBL1"/>
    <property type="match status" value="1"/>
</dbReference>
<dbReference type="InParanoid" id="A0A2R5GU07"/>
<dbReference type="Gene3D" id="3.10.20.90">
    <property type="entry name" value="Phosphatidylinositol 3-kinase Catalytic Subunit, Chain A, domain 1"/>
    <property type="match status" value="2"/>
</dbReference>
<dbReference type="SUPFAM" id="SSF54236">
    <property type="entry name" value="Ubiquitin-like"/>
    <property type="match status" value="3"/>
</dbReference>
<dbReference type="InterPro" id="IPR018997">
    <property type="entry name" value="PUB_domain"/>
</dbReference>
<reference evidence="4 5" key="1">
    <citation type="submission" date="2017-12" db="EMBL/GenBank/DDBJ databases">
        <title>Sequencing, de novo assembly and annotation of complete genome of a new Thraustochytrid species, strain FCC1311.</title>
        <authorList>
            <person name="Sedici K."/>
            <person name="Godart F."/>
            <person name="Aiese Cigliano R."/>
            <person name="Sanseverino W."/>
            <person name="Barakat M."/>
            <person name="Ortet P."/>
            <person name="Marechal E."/>
            <person name="Cagnac O."/>
            <person name="Amato A."/>
        </authorList>
    </citation>
    <scope>NUCLEOTIDE SEQUENCE [LARGE SCALE GENOMIC DNA]</scope>
</reference>
<feature type="domain" description="PUB" evidence="2">
    <location>
        <begin position="304"/>
        <end position="372"/>
    </location>
</feature>
<dbReference type="SMART" id="SM00580">
    <property type="entry name" value="PUG"/>
    <property type="match status" value="1"/>
</dbReference>
<accession>A0A2R5GU07</accession>
<dbReference type="AlphaFoldDB" id="A0A2R5GU07"/>
<dbReference type="InterPro" id="IPR029071">
    <property type="entry name" value="Ubiquitin-like_domsf"/>
</dbReference>
<feature type="compositionally biased region" description="Polar residues" evidence="1">
    <location>
        <begin position="212"/>
        <end position="233"/>
    </location>
</feature>
<evidence type="ECO:0000313" key="4">
    <source>
        <dbReference type="EMBL" id="GBG34045.1"/>
    </source>
</evidence>
<feature type="region of interest" description="Disordered" evidence="1">
    <location>
        <begin position="212"/>
        <end position="284"/>
    </location>
</feature>
<dbReference type="GO" id="GO:0005737">
    <property type="term" value="C:cytoplasm"/>
    <property type="evidence" value="ECO:0007669"/>
    <property type="project" value="TreeGrafter"/>
</dbReference>
<protein>
    <submittedName>
        <fullName evidence="4">UBX domain-containing protein 6</fullName>
    </submittedName>
</protein>
<evidence type="ECO:0000256" key="1">
    <source>
        <dbReference type="SAM" id="MobiDB-lite"/>
    </source>
</evidence>
<organism evidence="4 5">
    <name type="scientific">Hondaea fermentalgiana</name>
    <dbReference type="NCBI Taxonomy" id="2315210"/>
    <lineage>
        <taxon>Eukaryota</taxon>
        <taxon>Sar</taxon>
        <taxon>Stramenopiles</taxon>
        <taxon>Bigyra</taxon>
        <taxon>Labyrinthulomycetes</taxon>
        <taxon>Thraustochytrida</taxon>
        <taxon>Thraustochytriidae</taxon>
        <taxon>Hondaea</taxon>
    </lineage>
</organism>
<dbReference type="InterPro" id="IPR036339">
    <property type="entry name" value="PUB-like_dom_sf"/>
</dbReference>
<name>A0A2R5GU07_9STRA</name>
<sequence>MPALGSAPRDGPAAGVLTVQFRGRREKVKVATVATTLQTVVDDACALFGAKLGLELNPQRTHLTHRGKKLDASLPFRFTGLVNNALLDLHTTGVREASSSSAANDADAAPAADVATPAPAPRAAAAPALGTVHVQIRFPNGKAFRGKFPPDSTLAAILESASADAAIGPALAANVSEILFLQNKVSHDALAQTTLRALGLSSGSAALRANVSKTENSNDSGATSASSQRQASNPEEKAPAAESDSQPMDTTNADDDNNATKTTNDQMDTSLEDEEEDVRPKPAAHADAIAAAVTGIRNTYFDEDSRTIAQTLLKIIATVIRRPTDERVRRINQSNATFQQKVGKYAAALEVLRAVGFTSQRGFWVLPESATGPVSQGGNGDALLRQAVDKLGQLALEVGCSPYEVSALSQLPAPVSAEEKQQRETELAADFDPYKTNLTRLTPQLPVKPGDSTVERELADLRAARDKIIADAGTPARRTRVFRPEGGFNARNFSEHLQGTSASASGTVQSAGRSDLGLIAAAAKARQQQRAAEEKFSTRAMRELEAMRKAKVYTSALLRIQLPDRVIVQAYFSPREKIAAVCAVIAEVLTEPLRDQFELYVSPPQRTLVTSKTIENEGLVPAALVHLRWKTPDAPQEYLADSACLVTSSTKEEEVTAEAKMDIDTPVLPTSHSVVGEAKQQAQGDAAAVASAQGSATGASAAGAAFGEDGARTKTPGKPKWMKLK</sequence>
<dbReference type="InterPro" id="IPR021569">
    <property type="entry name" value="TUG-UBL1"/>
</dbReference>
<dbReference type="CDD" id="cd09212">
    <property type="entry name" value="PUB"/>
    <property type="match status" value="1"/>
</dbReference>
<dbReference type="Gene3D" id="1.20.58.2190">
    <property type="match status" value="1"/>
</dbReference>
<dbReference type="OrthoDB" id="440781at2759"/>
<dbReference type="EMBL" id="BEYU01000178">
    <property type="protein sequence ID" value="GBG34045.1"/>
    <property type="molecule type" value="Genomic_DNA"/>
</dbReference>
<evidence type="ECO:0000259" key="3">
    <source>
        <dbReference type="Pfam" id="PF11470"/>
    </source>
</evidence>
<dbReference type="Pfam" id="PF09409">
    <property type="entry name" value="PUB"/>
    <property type="match status" value="1"/>
</dbReference>
<dbReference type="PANTHER" id="PTHR46467">
    <property type="entry name" value="TETHER CONTAINING UBX DOMAIN FOR GLUT4"/>
    <property type="match status" value="1"/>
</dbReference>
<dbReference type="GO" id="GO:0005634">
    <property type="term" value="C:nucleus"/>
    <property type="evidence" value="ECO:0007669"/>
    <property type="project" value="TreeGrafter"/>
</dbReference>
<evidence type="ECO:0000313" key="5">
    <source>
        <dbReference type="Proteomes" id="UP000241890"/>
    </source>
</evidence>
<keyword evidence="5" id="KW-1185">Reference proteome</keyword>
<evidence type="ECO:0000259" key="2">
    <source>
        <dbReference type="Pfam" id="PF09409"/>
    </source>
</evidence>
<dbReference type="GO" id="GO:0006886">
    <property type="term" value="P:intracellular protein transport"/>
    <property type="evidence" value="ECO:0007669"/>
    <property type="project" value="TreeGrafter"/>
</dbReference>